<gene>
    <name evidence="1" type="ORF">Nepgr_027509</name>
</gene>
<evidence type="ECO:0000313" key="2">
    <source>
        <dbReference type="Proteomes" id="UP001279734"/>
    </source>
</evidence>
<proteinExistence type="predicted"/>
<comment type="caution">
    <text evidence="1">The sequence shown here is derived from an EMBL/GenBank/DDBJ whole genome shotgun (WGS) entry which is preliminary data.</text>
</comment>
<reference evidence="1" key="1">
    <citation type="submission" date="2023-05" db="EMBL/GenBank/DDBJ databases">
        <title>Nepenthes gracilis genome sequencing.</title>
        <authorList>
            <person name="Fukushima K."/>
        </authorList>
    </citation>
    <scope>NUCLEOTIDE SEQUENCE</scope>
    <source>
        <strain evidence="1">SING2019-196</strain>
    </source>
</reference>
<keyword evidence="2" id="KW-1185">Reference proteome</keyword>
<feature type="non-terminal residue" evidence="1">
    <location>
        <position position="62"/>
    </location>
</feature>
<dbReference type="Proteomes" id="UP001279734">
    <property type="component" value="Unassembled WGS sequence"/>
</dbReference>
<dbReference type="EMBL" id="BSYO01000029">
    <property type="protein sequence ID" value="GMH25666.1"/>
    <property type="molecule type" value="Genomic_DNA"/>
</dbReference>
<evidence type="ECO:0000313" key="1">
    <source>
        <dbReference type="EMBL" id="GMH25666.1"/>
    </source>
</evidence>
<name>A0AAD3Y3L6_NEPGR</name>
<dbReference type="AlphaFoldDB" id="A0AAD3Y3L6"/>
<protein>
    <submittedName>
        <fullName evidence="1">Uncharacterized protein</fullName>
    </submittedName>
</protein>
<organism evidence="1 2">
    <name type="scientific">Nepenthes gracilis</name>
    <name type="common">Slender pitcher plant</name>
    <dbReference type="NCBI Taxonomy" id="150966"/>
    <lineage>
        <taxon>Eukaryota</taxon>
        <taxon>Viridiplantae</taxon>
        <taxon>Streptophyta</taxon>
        <taxon>Embryophyta</taxon>
        <taxon>Tracheophyta</taxon>
        <taxon>Spermatophyta</taxon>
        <taxon>Magnoliopsida</taxon>
        <taxon>eudicotyledons</taxon>
        <taxon>Gunneridae</taxon>
        <taxon>Pentapetalae</taxon>
        <taxon>Caryophyllales</taxon>
        <taxon>Nepenthaceae</taxon>
        <taxon>Nepenthes</taxon>
    </lineage>
</organism>
<sequence length="62" mass="7098">MVIDRFVLSNCRRLSRINFSSSIRLSNSFLRALLLIQSTRPSETTPRPSFVFSIPLSEVHFG</sequence>
<accession>A0AAD3Y3L6</accession>